<dbReference type="EMBL" id="JAMZMK010006430">
    <property type="protein sequence ID" value="KAI7748938.1"/>
    <property type="molecule type" value="Genomic_DNA"/>
</dbReference>
<evidence type="ECO:0000313" key="2">
    <source>
        <dbReference type="EMBL" id="KAI7748938.1"/>
    </source>
</evidence>
<feature type="compositionally biased region" description="Low complexity" evidence="1">
    <location>
        <begin position="14"/>
        <end position="26"/>
    </location>
</feature>
<dbReference type="AlphaFoldDB" id="A0AAD5CV96"/>
<feature type="region of interest" description="Disordered" evidence="1">
    <location>
        <begin position="1"/>
        <end position="27"/>
    </location>
</feature>
<reference evidence="2" key="1">
    <citation type="submission" date="2022-06" db="EMBL/GenBank/DDBJ databases">
        <title>Uncovering the hologenomic basis of an extraordinary plant invasion.</title>
        <authorList>
            <person name="Bieker V.C."/>
            <person name="Martin M.D."/>
            <person name="Gilbert T."/>
            <person name="Hodgins K."/>
            <person name="Battlay P."/>
            <person name="Petersen B."/>
            <person name="Wilson J."/>
        </authorList>
    </citation>
    <scope>NUCLEOTIDE SEQUENCE</scope>
    <source>
        <strain evidence="2">AA19_3_7</strain>
        <tissue evidence="2">Leaf</tissue>
    </source>
</reference>
<comment type="caution">
    <text evidence="2">The sequence shown here is derived from an EMBL/GenBank/DDBJ whole genome shotgun (WGS) entry which is preliminary data.</text>
</comment>
<gene>
    <name evidence="2" type="ORF">M8C21_022875</name>
</gene>
<proteinExistence type="predicted"/>
<evidence type="ECO:0000256" key="1">
    <source>
        <dbReference type="SAM" id="MobiDB-lite"/>
    </source>
</evidence>
<evidence type="ECO:0000313" key="3">
    <source>
        <dbReference type="Proteomes" id="UP001206925"/>
    </source>
</evidence>
<sequence length="50" mass="5824">MFQNPYSPMSVYRSSSSSSSSNNNNNRRTFLKENKRIYFCIYICSLTNAT</sequence>
<organism evidence="2 3">
    <name type="scientific">Ambrosia artemisiifolia</name>
    <name type="common">Common ragweed</name>
    <dbReference type="NCBI Taxonomy" id="4212"/>
    <lineage>
        <taxon>Eukaryota</taxon>
        <taxon>Viridiplantae</taxon>
        <taxon>Streptophyta</taxon>
        <taxon>Embryophyta</taxon>
        <taxon>Tracheophyta</taxon>
        <taxon>Spermatophyta</taxon>
        <taxon>Magnoliopsida</taxon>
        <taxon>eudicotyledons</taxon>
        <taxon>Gunneridae</taxon>
        <taxon>Pentapetalae</taxon>
        <taxon>asterids</taxon>
        <taxon>campanulids</taxon>
        <taxon>Asterales</taxon>
        <taxon>Asteraceae</taxon>
        <taxon>Asteroideae</taxon>
        <taxon>Heliantheae alliance</taxon>
        <taxon>Heliantheae</taxon>
        <taxon>Ambrosia</taxon>
    </lineage>
</organism>
<dbReference type="Proteomes" id="UP001206925">
    <property type="component" value="Unassembled WGS sequence"/>
</dbReference>
<name>A0AAD5CV96_AMBAR</name>
<accession>A0AAD5CV96</accession>
<keyword evidence="3" id="KW-1185">Reference proteome</keyword>
<protein>
    <submittedName>
        <fullName evidence="2">Uncharacterized protein</fullName>
    </submittedName>
</protein>